<protein>
    <submittedName>
        <fullName evidence="1">Uncharacterized protein</fullName>
    </submittedName>
</protein>
<evidence type="ECO:0000313" key="1">
    <source>
        <dbReference type="EMBL" id="CAD1844127.1"/>
    </source>
</evidence>
<accession>A0A6V7QMH8</accession>
<gene>
    <name evidence="1" type="ORF">CB5_LOCUS27338</name>
</gene>
<dbReference type="EMBL" id="LR862137">
    <property type="protein sequence ID" value="CAD1844127.1"/>
    <property type="molecule type" value="Genomic_DNA"/>
</dbReference>
<dbReference type="AlphaFoldDB" id="A0A6V7QMH8"/>
<reference evidence="1" key="1">
    <citation type="submission" date="2020-07" db="EMBL/GenBank/DDBJ databases">
        <authorList>
            <person name="Lin J."/>
        </authorList>
    </citation>
    <scope>NUCLEOTIDE SEQUENCE</scope>
</reference>
<proteinExistence type="predicted"/>
<name>A0A6V7QMH8_ANACO</name>
<sequence>MKNAEYQCTVILIASSSMEQNVKYVTGNCRLAFLGEGESFKALEVRFFKFMNISQERCQIQIKLSYDRKIENLIDIVDDDDVRSISKLYRNHAFLLMELYAVSHRSEREVCTCELDKIDEVLTDERLEILISSSSADACWPKPSNIEAIES</sequence>
<organism evidence="1">
    <name type="scientific">Ananas comosus var. bracteatus</name>
    <name type="common">red pineapple</name>
    <dbReference type="NCBI Taxonomy" id="296719"/>
    <lineage>
        <taxon>Eukaryota</taxon>
        <taxon>Viridiplantae</taxon>
        <taxon>Streptophyta</taxon>
        <taxon>Embryophyta</taxon>
        <taxon>Tracheophyta</taxon>
        <taxon>Spermatophyta</taxon>
        <taxon>Magnoliopsida</taxon>
        <taxon>Liliopsida</taxon>
        <taxon>Poales</taxon>
        <taxon>Bromeliaceae</taxon>
        <taxon>Bromelioideae</taxon>
        <taxon>Ananas</taxon>
    </lineage>
</organism>